<protein>
    <submittedName>
        <fullName evidence="1">Uncharacterized protein</fullName>
    </submittedName>
</protein>
<dbReference type="GeneID" id="36592045"/>
<evidence type="ECO:0000313" key="2">
    <source>
        <dbReference type="Proteomes" id="UP000235371"/>
    </source>
</evidence>
<reference evidence="1 2" key="1">
    <citation type="submission" date="2016-04" db="EMBL/GenBank/DDBJ databases">
        <title>A degradative enzymes factory behind the ericoid mycorrhizal symbiosis.</title>
        <authorList>
            <consortium name="DOE Joint Genome Institute"/>
            <person name="Martino E."/>
            <person name="Morin E."/>
            <person name="Grelet G."/>
            <person name="Kuo A."/>
            <person name="Kohler A."/>
            <person name="Daghino S."/>
            <person name="Barry K."/>
            <person name="Choi C."/>
            <person name="Cichocki N."/>
            <person name="Clum A."/>
            <person name="Copeland A."/>
            <person name="Hainaut M."/>
            <person name="Haridas S."/>
            <person name="Labutti K."/>
            <person name="Lindquist E."/>
            <person name="Lipzen A."/>
            <person name="Khouja H.-R."/>
            <person name="Murat C."/>
            <person name="Ohm R."/>
            <person name="Olson A."/>
            <person name="Spatafora J."/>
            <person name="Veneault-Fourrey C."/>
            <person name="Henrissat B."/>
            <person name="Grigoriev I."/>
            <person name="Martin F."/>
            <person name="Perotto S."/>
        </authorList>
    </citation>
    <scope>NUCLEOTIDE SEQUENCE [LARGE SCALE GENOMIC DNA]</scope>
    <source>
        <strain evidence="1 2">E</strain>
    </source>
</reference>
<dbReference type="RefSeq" id="XP_024729376.1">
    <property type="nucleotide sequence ID" value="XM_024883968.1"/>
</dbReference>
<sequence>MSGFASLEPALTARLTFDPPFPIGSLNNGISLQVAPINGGTVKSEHGFSGPEVDAEFIFGSDHVQVDPSMKNVRINVKAVLKNKDGCLIHYSYTGIIEMTPEGLAILTGSPDAKTTPFGKIFTHVDFETGAEHLKSLETSKFIGCSRFLVEAGKPVVVESKISKVVYK</sequence>
<gene>
    <name evidence="1" type="ORF">K444DRAFT_636206</name>
</gene>
<dbReference type="AlphaFoldDB" id="A0A2J6SNX8"/>
<keyword evidence="2" id="KW-1185">Reference proteome</keyword>
<dbReference type="Gene3D" id="2.40.160.20">
    <property type="match status" value="1"/>
</dbReference>
<organism evidence="1 2">
    <name type="scientific">Hyaloscypha bicolor E</name>
    <dbReference type="NCBI Taxonomy" id="1095630"/>
    <lineage>
        <taxon>Eukaryota</taxon>
        <taxon>Fungi</taxon>
        <taxon>Dikarya</taxon>
        <taxon>Ascomycota</taxon>
        <taxon>Pezizomycotina</taxon>
        <taxon>Leotiomycetes</taxon>
        <taxon>Helotiales</taxon>
        <taxon>Hyaloscyphaceae</taxon>
        <taxon>Hyaloscypha</taxon>
        <taxon>Hyaloscypha bicolor</taxon>
    </lineage>
</organism>
<dbReference type="Proteomes" id="UP000235371">
    <property type="component" value="Unassembled WGS sequence"/>
</dbReference>
<dbReference type="EMBL" id="KZ613904">
    <property type="protein sequence ID" value="PMD52472.1"/>
    <property type="molecule type" value="Genomic_DNA"/>
</dbReference>
<evidence type="ECO:0000313" key="1">
    <source>
        <dbReference type="EMBL" id="PMD52472.1"/>
    </source>
</evidence>
<name>A0A2J6SNX8_9HELO</name>
<proteinExistence type="predicted"/>
<dbReference type="OrthoDB" id="2544694at2759"/>
<dbReference type="Pfam" id="PF11578">
    <property type="entry name" value="DUF3237"/>
    <property type="match status" value="1"/>
</dbReference>
<dbReference type="InParanoid" id="A0A2J6SNX8"/>
<accession>A0A2J6SNX8</accession>